<dbReference type="InterPro" id="IPR023485">
    <property type="entry name" value="Ptyr_pPase"/>
</dbReference>
<dbReference type="Pfam" id="PF01451">
    <property type="entry name" value="LMWPc"/>
    <property type="match status" value="1"/>
</dbReference>
<protein>
    <recommendedName>
        <fullName evidence="2">protein-tyrosine-phosphatase</fullName>
        <ecNumber evidence="2">3.1.3.48</ecNumber>
    </recommendedName>
</protein>
<feature type="domain" description="Phosphotyrosine protein phosphatase I" evidence="5">
    <location>
        <begin position="2"/>
        <end position="146"/>
    </location>
</feature>
<dbReference type="Proteomes" id="UP001244136">
    <property type="component" value="Chromosome"/>
</dbReference>
<evidence type="ECO:0000256" key="2">
    <source>
        <dbReference type="ARBA" id="ARBA00013064"/>
    </source>
</evidence>
<evidence type="ECO:0000256" key="3">
    <source>
        <dbReference type="ARBA" id="ARBA00022801"/>
    </source>
</evidence>
<dbReference type="EMBL" id="CP123967">
    <property type="protein sequence ID" value="WGT47051.1"/>
    <property type="molecule type" value="Genomic_DNA"/>
</dbReference>
<evidence type="ECO:0000256" key="4">
    <source>
        <dbReference type="ARBA" id="ARBA00022912"/>
    </source>
</evidence>
<reference evidence="6 7" key="1">
    <citation type="journal article" date="2008" name="Int. J. Syst. Evol. Microbiol.">
        <title>Tessaracoccus flavescens sp. nov., isolated from marine sediment.</title>
        <authorList>
            <person name="Lee D.W."/>
            <person name="Lee S.D."/>
        </authorList>
    </citation>
    <scope>NUCLEOTIDE SEQUENCE [LARGE SCALE GENOMIC DNA]</scope>
    <source>
        <strain evidence="6 7">T21</strain>
    </source>
</reference>
<gene>
    <name evidence="6" type="ORF">QH948_13185</name>
</gene>
<comment type="similarity">
    <text evidence="1">Belongs to the low molecular weight phosphotyrosine protein phosphatase family.</text>
</comment>
<proteinExistence type="inferred from homology"/>
<evidence type="ECO:0000259" key="5">
    <source>
        <dbReference type="SMART" id="SM00226"/>
    </source>
</evidence>
<dbReference type="PANTHER" id="PTHR11717">
    <property type="entry name" value="LOW MOLECULAR WEIGHT PROTEIN TYROSINE PHOSPHATASE"/>
    <property type="match status" value="1"/>
</dbReference>
<dbReference type="Gene3D" id="3.40.50.2300">
    <property type="match status" value="1"/>
</dbReference>
<accession>A0ABY8PXE8</accession>
<dbReference type="InterPro" id="IPR036196">
    <property type="entry name" value="Ptyr_pPase_sf"/>
</dbReference>
<name>A0ABY8PXE8_9ACTN</name>
<dbReference type="RefSeq" id="WP_281144792.1">
    <property type="nucleotide sequence ID" value="NZ_CP123967.1"/>
</dbReference>
<dbReference type="PANTHER" id="PTHR11717:SF7">
    <property type="entry name" value="LOW MOLECULAR WEIGHT PHOSPHOTYROSINE PROTEIN PHOSPHATASE"/>
    <property type="match status" value="1"/>
</dbReference>
<evidence type="ECO:0000313" key="7">
    <source>
        <dbReference type="Proteomes" id="UP001244136"/>
    </source>
</evidence>
<dbReference type="EC" id="3.1.3.48" evidence="2"/>
<dbReference type="InterPro" id="IPR017867">
    <property type="entry name" value="Tyr_phospatase_low_mol_wt"/>
</dbReference>
<dbReference type="PRINTS" id="PR00719">
    <property type="entry name" value="LMWPTPASE"/>
</dbReference>
<dbReference type="SMART" id="SM00226">
    <property type="entry name" value="LMWPc"/>
    <property type="match status" value="1"/>
</dbReference>
<keyword evidence="7" id="KW-1185">Reference proteome</keyword>
<dbReference type="SUPFAM" id="SSF52788">
    <property type="entry name" value="Phosphotyrosine protein phosphatases I"/>
    <property type="match status" value="1"/>
</dbReference>
<dbReference type="GO" id="GO:0004725">
    <property type="term" value="F:protein tyrosine phosphatase activity"/>
    <property type="evidence" value="ECO:0007669"/>
    <property type="project" value="UniProtKB-EC"/>
</dbReference>
<dbReference type="CDD" id="cd16343">
    <property type="entry name" value="LMWPTP"/>
    <property type="match status" value="1"/>
</dbReference>
<dbReference type="InterPro" id="IPR050438">
    <property type="entry name" value="LMW_PTPase"/>
</dbReference>
<organism evidence="6 7">
    <name type="scientific">Tessaracoccus lacteus</name>
    <dbReference type="NCBI Taxonomy" id="3041766"/>
    <lineage>
        <taxon>Bacteria</taxon>
        <taxon>Bacillati</taxon>
        <taxon>Actinomycetota</taxon>
        <taxon>Actinomycetes</taxon>
        <taxon>Propionibacteriales</taxon>
        <taxon>Propionibacteriaceae</taxon>
        <taxon>Tessaracoccus</taxon>
    </lineage>
</organism>
<sequence length="157" mass="17102">MTKLVFVCWGNICRSPMAERVAEKLIDEQGLDVEVSSFGISDEERGNPIDLRAVRVLDDAGYRTDAHEARQVTSADLRDADLVIAVEPFQVARLRGLAPGVPVELLNDYNPEKKGEPLDDPWYGGPAGFESTLSDIEAAMPGILEAVTAEWHPATPA</sequence>
<evidence type="ECO:0000256" key="1">
    <source>
        <dbReference type="ARBA" id="ARBA00011063"/>
    </source>
</evidence>
<evidence type="ECO:0000313" key="6">
    <source>
        <dbReference type="EMBL" id="WGT47051.1"/>
    </source>
</evidence>
<keyword evidence="4" id="KW-0904">Protein phosphatase</keyword>
<keyword evidence="3 6" id="KW-0378">Hydrolase</keyword>